<accession>A0A2A6BXI7</accession>
<dbReference type="PANTHER" id="PTHR33547:SF3">
    <property type="entry name" value="SERPENTINE RECEPTOR CLASS GAMMA"/>
    <property type="match status" value="1"/>
</dbReference>
<dbReference type="PANTHER" id="PTHR33547">
    <property type="entry name" value="ZGC:174862"/>
    <property type="match status" value="1"/>
</dbReference>
<organism evidence="2 3">
    <name type="scientific">Pristionchus pacificus</name>
    <name type="common">Parasitic nematode worm</name>
    <dbReference type="NCBI Taxonomy" id="54126"/>
    <lineage>
        <taxon>Eukaryota</taxon>
        <taxon>Metazoa</taxon>
        <taxon>Ecdysozoa</taxon>
        <taxon>Nematoda</taxon>
        <taxon>Chromadorea</taxon>
        <taxon>Rhabditida</taxon>
        <taxon>Rhabditina</taxon>
        <taxon>Diplogasteromorpha</taxon>
        <taxon>Diplogasteroidea</taxon>
        <taxon>Neodiplogasteridae</taxon>
        <taxon>Pristionchus</taxon>
    </lineage>
</organism>
<reference evidence="2" key="2">
    <citation type="submission" date="2022-06" db="UniProtKB">
        <authorList>
            <consortium name="EnsemblMetazoa"/>
        </authorList>
    </citation>
    <scope>IDENTIFICATION</scope>
    <source>
        <strain evidence="2">PS312</strain>
    </source>
</reference>
<keyword evidence="3" id="KW-1185">Reference proteome</keyword>
<reference evidence="3" key="1">
    <citation type="journal article" date="2008" name="Nat. Genet.">
        <title>The Pristionchus pacificus genome provides a unique perspective on nematode lifestyle and parasitism.</title>
        <authorList>
            <person name="Dieterich C."/>
            <person name="Clifton S.W."/>
            <person name="Schuster L.N."/>
            <person name="Chinwalla A."/>
            <person name="Delehaunty K."/>
            <person name="Dinkelacker I."/>
            <person name="Fulton L."/>
            <person name="Fulton R."/>
            <person name="Godfrey J."/>
            <person name="Minx P."/>
            <person name="Mitreva M."/>
            <person name="Roeseler W."/>
            <person name="Tian H."/>
            <person name="Witte H."/>
            <person name="Yang S.P."/>
            <person name="Wilson R.K."/>
            <person name="Sommer R.J."/>
        </authorList>
    </citation>
    <scope>NUCLEOTIDE SEQUENCE [LARGE SCALE GENOMIC DNA]</scope>
    <source>
        <strain evidence="3">PS312</strain>
    </source>
</reference>
<evidence type="ECO:0000313" key="3">
    <source>
        <dbReference type="Proteomes" id="UP000005239"/>
    </source>
</evidence>
<proteinExistence type="predicted"/>
<feature type="region of interest" description="Disordered" evidence="1">
    <location>
        <begin position="1"/>
        <end position="40"/>
    </location>
</feature>
<sequence>MNSPPPLVKPMRRRMARNARASANLKSPKKSSGRRRRGVSPKTWCIAEDVVYRRRRGVSPKTWRIAEDVAYRRRRGVSPKTWCIAEDVIN</sequence>
<gene>
    <name evidence="2" type="primary">WBGene00280909</name>
</gene>
<protein>
    <submittedName>
        <fullName evidence="2">Uncharacterized protein</fullName>
    </submittedName>
</protein>
<accession>A0A8R1Z0K4</accession>
<evidence type="ECO:0000256" key="1">
    <source>
        <dbReference type="SAM" id="MobiDB-lite"/>
    </source>
</evidence>
<dbReference type="AlphaFoldDB" id="A0A2A6BXI7"/>
<feature type="compositionally biased region" description="Basic residues" evidence="1">
    <location>
        <begin position="27"/>
        <end position="39"/>
    </location>
</feature>
<name>A0A2A6BXI7_PRIPA</name>
<evidence type="ECO:0000313" key="2">
    <source>
        <dbReference type="EnsemblMetazoa" id="PPA42540.1"/>
    </source>
</evidence>
<dbReference type="Proteomes" id="UP000005239">
    <property type="component" value="Unassembled WGS sequence"/>
</dbReference>
<dbReference type="EnsemblMetazoa" id="PPA42540.1">
    <property type="protein sequence ID" value="PPA42540.1"/>
    <property type="gene ID" value="WBGene00280909"/>
</dbReference>